<dbReference type="InterPro" id="IPR050536">
    <property type="entry name" value="DtxR_MntR_Metal-Reg"/>
</dbReference>
<evidence type="ECO:0000313" key="7">
    <source>
        <dbReference type="Proteomes" id="UP000512167"/>
    </source>
</evidence>
<evidence type="ECO:0000256" key="4">
    <source>
        <dbReference type="ARBA" id="ARBA00023163"/>
    </source>
</evidence>
<dbReference type="KEGG" id="tbk:HF295_07575"/>
<evidence type="ECO:0000256" key="3">
    <source>
        <dbReference type="ARBA" id="ARBA00023125"/>
    </source>
</evidence>
<dbReference type="PROSITE" id="PS50944">
    <property type="entry name" value="HTH_DTXR"/>
    <property type="match status" value="1"/>
</dbReference>
<dbReference type="InterPro" id="IPR036421">
    <property type="entry name" value="Fe_dep_repressor_sf"/>
</dbReference>
<organism evidence="6 7">
    <name type="scientific">Hujiaoplasma nucleasis</name>
    <dbReference type="NCBI Taxonomy" id="2725268"/>
    <lineage>
        <taxon>Bacteria</taxon>
        <taxon>Bacillati</taxon>
        <taxon>Mycoplasmatota</taxon>
        <taxon>Mollicutes</taxon>
        <taxon>Candidatus Izemoplasmatales</taxon>
        <taxon>Hujiaoplasmataceae</taxon>
        <taxon>Hujiaoplasma</taxon>
    </lineage>
</organism>
<dbReference type="SUPFAM" id="SSF47979">
    <property type="entry name" value="Iron-dependent repressor protein, dimerization domain"/>
    <property type="match status" value="1"/>
</dbReference>
<protein>
    <submittedName>
        <fullName evidence="6">Metal-dependent transcriptional regulator</fullName>
    </submittedName>
</protein>
<keyword evidence="2" id="KW-0805">Transcription regulation</keyword>
<evidence type="ECO:0000256" key="2">
    <source>
        <dbReference type="ARBA" id="ARBA00023015"/>
    </source>
</evidence>
<proteinExistence type="inferred from homology"/>
<dbReference type="GO" id="GO:0003677">
    <property type="term" value="F:DNA binding"/>
    <property type="evidence" value="ECO:0007669"/>
    <property type="project" value="UniProtKB-KW"/>
</dbReference>
<comment type="similarity">
    <text evidence="1">Belongs to the DtxR/MntR family.</text>
</comment>
<dbReference type="RefSeq" id="WP_312031563.1">
    <property type="nucleotide sequence ID" value="NZ_CP051151.1"/>
</dbReference>
<feature type="domain" description="HTH dtxR-type" evidence="5">
    <location>
        <begin position="1"/>
        <end position="65"/>
    </location>
</feature>
<dbReference type="Pfam" id="PF01325">
    <property type="entry name" value="Fe_dep_repress"/>
    <property type="match status" value="1"/>
</dbReference>
<dbReference type="InterPro" id="IPR022689">
    <property type="entry name" value="Iron_dep_repressor"/>
</dbReference>
<dbReference type="EMBL" id="CP051151">
    <property type="protein sequence ID" value="QLY40715.1"/>
    <property type="molecule type" value="Genomic_DNA"/>
</dbReference>
<dbReference type="Proteomes" id="UP000512167">
    <property type="component" value="Chromosome"/>
</dbReference>
<dbReference type="Pfam" id="PF02742">
    <property type="entry name" value="Fe_dep_repr_C"/>
    <property type="match status" value="1"/>
</dbReference>
<dbReference type="PANTHER" id="PTHR33238:SF7">
    <property type="entry name" value="IRON-DEPENDENT TRANSCRIPTIONAL REGULATOR"/>
    <property type="match status" value="1"/>
</dbReference>
<dbReference type="InterPro" id="IPR022687">
    <property type="entry name" value="HTH_DTXR"/>
</dbReference>
<name>A0A7L6N6U9_9MOLU</name>
<dbReference type="Gene3D" id="1.10.10.10">
    <property type="entry name" value="Winged helix-like DNA-binding domain superfamily/Winged helix DNA-binding domain"/>
    <property type="match status" value="1"/>
</dbReference>
<dbReference type="InterPro" id="IPR036388">
    <property type="entry name" value="WH-like_DNA-bd_sf"/>
</dbReference>
<keyword evidence="4" id="KW-0804">Transcription</keyword>
<dbReference type="InterPro" id="IPR036390">
    <property type="entry name" value="WH_DNA-bd_sf"/>
</dbReference>
<dbReference type="SMART" id="SM00529">
    <property type="entry name" value="HTH_DTXR"/>
    <property type="match status" value="1"/>
</dbReference>
<keyword evidence="3" id="KW-0238">DNA-binding</keyword>
<reference evidence="6 7" key="1">
    <citation type="submission" date="2020-04" db="EMBL/GenBank/DDBJ databases">
        <authorList>
            <person name="Zheng R.K."/>
            <person name="Sun C.M."/>
        </authorList>
    </citation>
    <scope>NUCLEOTIDE SEQUENCE [LARGE SCALE GENOMIC DNA]</scope>
    <source>
        <strain evidence="7">zrk29</strain>
    </source>
</reference>
<dbReference type="SUPFAM" id="SSF46785">
    <property type="entry name" value="Winged helix' DNA-binding domain"/>
    <property type="match status" value="1"/>
</dbReference>
<dbReference type="GO" id="GO:0046914">
    <property type="term" value="F:transition metal ion binding"/>
    <property type="evidence" value="ECO:0007669"/>
    <property type="project" value="InterPro"/>
</dbReference>
<evidence type="ECO:0000313" key="6">
    <source>
        <dbReference type="EMBL" id="QLY40715.1"/>
    </source>
</evidence>
<dbReference type="GO" id="GO:0003700">
    <property type="term" value="F:DNA-binding transcription factor activity"/>
    <property type="evidence" value="ECO:0007669"/>
    <property type="project" value="InterPro"/>
</dbReference>
<dbReference type="Gene3D" id="1.10.60.10">
    <property type="entry name" value="Iron dependent repressor, metal binding and dimerisation domain"/>
    <property type="match status" value="1"/>
</dbReference>
<gene>
    <name evidence="6" type="ORF">HF295_07575</name>
</gene>
<evidence type="ECO:0000256" key="1">
    <source>
        <dbReference type="ARBA" id="ARBA00007871"/>
    </source>
</evidence>
<keyword evidence="7" id="KW-1185">Reference proteome</keyword>
<accession>A0A7L6N6U9</accession>
<dbReference type="AlphaFoldDB" id="A0A7L6N6U9"/>
<dbReference type="InterPro" id="IPR001367">
    <property type="entry name" value="Fe_dep_repressor"/>
</dbReference>
<dbReference type="GO" id="GO:0046983">
    <property type="term" value="F:protein dimerization activity"/>
    <property type="evidence" value="ECO:0007669"/>
    <property type="project" value="InterPro"/>
</dbReference>
<evidence type="ECO:0000259" key="5">
    <source>
        <dbReference type="PROSITE" id="PS50944"/>
    </source>
</evidence>
<dbReference type="PANTHER" id="PTHR33238">
    <property type="entry name" value="IRON (METAL) DEPENDENT REPRESSOR, DTXR FAMILY"/>
    <property type="match status" value="1"/>
</dbReference>
<sequence length="129" mass="14604">MKTKRYSESLENYLETIYMFGGENVKSIDLANHLDVTRASVNSAINSLIEKKLVTKALYGHISLTEEGVEVSKKILQKHELLKEFLIDILHVSPEQAENEACGIEHVISDYTASQIKKLIKSIKNDSRK</sequence>